<organism evidence="2 3">
    <name type="scientific">Chara braunii</name>
    <name type="common">Braun's stonewort</name>
    <dbReference type="NCBI Taxonomy" id="69332"/>
    <lineage>
        <taxon>Eukaryota</taxon>
        <taxon>Viridiplantae</taxon>
        <taxon>Streptophyta</taxon>
        <taxon>Charophyceae</taxon>
        <taxon>Charales</taxon>
        <taxon>Characeae</taxon>
        <taxon>Chara</taxon>
    </lineage>
</organism>
<gene>
    <name evidence="2" type="ORF">CBR_g46189</name>
</gene>
<feature type="compositionally biased region" description="Basic and acidic residues" evidence="1">
    <location>
        <begin position="1"/>
        <end position="26"/>
    </location>
</feature>
<comment type="caution">
    <text evidence="2">The sequence shown here is derived from an EMBL/GenBank/DDBJ whole genome shotgun (WGS) entry which is preliminary data.</text>
</comment>
<feature type="region of interest" description="Disordered" evidence="1">
    <location>
        <begin position="1"/>
        <end position="42"/>
    </location>
</feature>
<dbReference type="Proteomes" id="UP000265515">
    <property type="component" value="Unassembled WGS sequence"/>
</dbReference>
<evidence type="ECO:0000313" key="2">
    <source>
        <dbReference type="EMBL" id="GBG87889.1"/>
    </source>
</evidence>
<reference evidence="2 3" key="1">
    <citation type="journal article" date="2018" name="Cell">
        <title>The Chara Genome: Secondary Complexity and Implications for Plant Terrestrialization.</title>
        <authorList>
            <person name="Nishiyama T."/>
            <person name="Sakayama H."/>
            <person name="Vries J.D."/>
            <person name="Buschmann H."/>
            <person name="Saint-Marcoux D."/>
            <person name="Ullrich K.K."/>
            <person name="Haas F.B."/>
            <person name="Vanderstraeten L."/>
            <person name="Becker D."/>
            <person name="Lang D."/>
            <person name="Vosolsobe S."/>
            <person name="Rombauts S."/>
            <person name="Wilhelmsson P.K.I."/>
            <person name="Janitza P."/>
            <person name="Kern R."/>
            <person name="Heyl A."/>
            <person name="Rumpler F."/>
            <person name="Villalobos L.I.A.C."/>
            <person name="Clay J.M."/>
            <person name="Skokan R."/>
            <person name="Toyoda A."/>
            <person name="Suzuki Y."/>
            <person name="Kagoshima H."/>
            <person name="Schijlen E."/>
            <person name="Tajeshwar N."/>
            <person name="Catarino B."/>
            <person name="Hetherington A.J."/>
            <person name="Saltykova A."/>
            <person name="Bonnot C."/>
            <person name="Breuninger H."/>
            <person name="Symeonidi A."/>
            <person name="Radhakrishnan G.V."/>
            <person name="Van Nieuwerburgh F."/>
            <person name="Deforce D."/>
            <person name="Chang C."/>
            <person name="Karol K.G."/>
            <person name="Hedrich R."/>
            <person name="Ulvskov P."/>
            <person name="Glockner G."/>
            <person name="Delwiche C.F."/>
            <person name="Petrasek J."/>
            <person name="Van de Peer Y."/>
            <person name="Friml J."/>
            <person name="Beilby M."/>
            <person name="Dolan L."/>
            <person name="Kohara Y."/>
            <person name="Sugano S."/>
            <person name="Fujiyama A."/>
            <person name="Delaux P.-M."/>
            <person name="Quint M."/>
            <person name="TheiBen G."/>
            <person name="Hagemann M."/>
            <person name="Harholt J."/>
            <person name="Dunand C."/>
            <person name="Zachgo S."/>
            <person name="Langdale J."/>
            <person name="Maumus F."/>
            <person name="Straeten D.V.D."/>
            <person name="Gould S.B."/>
            <person name="Rensing S.A."/>
        </authorList>
    </citation>
    <scope>NUCLEOTIDE SEQUENCE [LARGE SCALE GENOMIC DNA]</scope>
    <source>
        <strain evidence="2 3">S276</strain>
    </source>
</reference>
<dbReference type="Gramene" id="GBG87889">
    <property type="protein sequence ID" value="GBG87889"/>
    <property type="gene ID" value="CBR_g46189"/>
</dbReference>
<name>A0A388M084_CHABU</name>
<keyword evidence="3" id="KW-1185">Reference proteome</keyword>
<dbReference type="EMBL" id="BFEA01000637">
    <property type="protein sequence ID" value="GBG87889.1"/>
    <property type="molecule type" value="Genomic_DNA"/>
</dbReference>
<evidence type="ECO:0000256" key="1">
    <source>
        <dbReference type="SAM" id="MobiDB-lite"/>
    </source>
</evidence>
<accession>A0A388M084</accession>
<protein>
    <submittedName>
        <fullName evidence="2">Uncharacterized protein</fullName>
    </submittedName>
</protein>
<evidence type="ECO:0000313" key="3">
    <source>
        <dbReference type="Proteomes" id="UP000265515"/>
    </source>
</evidence>
<proteinExistence type="predicted"/>
<sequence>MRILRNEFRKDKESETERDDYKDKKPVKSNSRADALNEEKERLHRNIAQRTIGLEEMEDEELLALRRYAAKLDLLEKRKRGPDLPVGNSLPMVTPEKKLSSRVSEEAKGRIEMLKGDQAKEVGTTSTPTKIDLSLKHIMASCGPGGKEKFEQECHNFYDALTIVELKEACRREKVAYGYRELAIKRLITRRSIVAYDPSAIPLPVTPHVTTRSGKGMVIKEETKSEIFDSDDSFSDEESE</sequence>
<dbReference type="AlphaFoldDB" id="A0A388M084"/>